<gene>
    <name evidence="1" type="ORF">DEO72_LG2g798</name>
</gene>
<dbReference type="CDD" id="cd09271">
    <property type="entry name" value="RNase_H2-C"/>
    <property type="match status" value="1"/>
</dbReference>
<organism evidence="1 2">
    <name type="scientific">Vigna unguiculata</name>
    <name type="common">Cowpea</name>
    <dbReference type="NCBI Taxonomy" id="3917"/>
    <lineage>
        <taxon>Eukaryota</taxon>
        <taxon>Viridiplantae</taxon>
        <taxon>Streptophyta</taxon>
        <taxon>Embryophyta</taxon>
        <taxon>Tracheophyta</taxon>
        <taxon>Spermatophyta</taxon>
        <taxon>Magnoliopsida</taxon>
        <taxon>eudicotyledons</taxon>
        <taxon>Gunneridae</taxon>
        <taxon>Pentapetalae</taxon>
        <taxon>rosids</taxon>
        <taxon>fabids</taxon>
        <taxon>Fabales</taxon>
        <taxon>Fabaceae</taxon>
        <taxon>Papilionoideae</taxon>
        <taxon>50 kb inversion clade</taxon>
        <taxon>NPAAA clade</taxon>
        <taxon>indigoferoid/millettioid clade</taxon>
        <taxon>Phaseoleae</taxon>
        <taxon>Vigna</taxon>
    </lineage>
</organism>
<dbReference type="GO" id="GO:0032299">
    <property type="term" value="C:ribonuclease H2 complex"/>
    <property type="evidence" value="ECO:0007669"/>
    <property type="project" value="InterPro"/>
</dbReference>
<dbReference type="OrthoDB" id="6222486at2759"/>
<name>A0A4D6KWS8_VIGUN</name>
<dbReference type="GO" id="GO:0006401">
    <property type="term" value="P:RNA catabolic process"/>
    <property type="evidence" value="ECO:0007669"/>
    <property type="project" value="InterPro"/>
</dbReference>
<dbReference type="EMBL" id="CP039346">
    <property type="protein sequence ID" value="QCD80477.1"/>
    <property type="molecule type" value="Genomic_DNA"/>
</dbReference>
<evidence type="ECO:0000313" key="1">
    <source>
        <dbReference type="EMBL" id="QCD80477.1"/>
    </source>
</evidence>
<dbReference type="AlphaFoldDB" id="A0A4D6KWS8"/>
<accession>A0A4D6KWS8</accession>
<dbReference type="Gramene" id="Vigun03g374500.1.v1.2">
    <property type="protein sequence ID" value="Vigun03g374500.1.v1.2"/>
    <property type="gene ID" value="Vigun03g374500.v1.2"/>
</dbReference>
<dbReference type="PANTHER" id="PTHR47204">
    <property type="entry name" value="OS02G0168900 PROTEIN"/>
    <property type="match status" value="1"/>
</dbReference>
<dbReference type="Gene3D" id="2.40.128.680">
    <property type="match status" value="1"/>
</dbReference>
<dbReference type="Proteomes" id="UP000501690">
    <property type="component" value="Linkage Group LG2"/>
</dbReference>
<protein>
    <submittedName>
        <fullName evidence="1">Ribonuclease H2 subunit C</fullName>
    </submittedName>
</protein>
<keyword evidence="2" id="KW-1185">Reference proteome</keyword>
<dbReference type="Pfam" id="PF08615">
    <property type="entry name" value="RNase_H2_suC"/>
    <property type="match status" value="1"/>
</dbReference>
<dbReference type="PANTHER" id="PTHR47204:SF1">
    <property type="entry name" value="RIBONUCLEASE H2 SUBUNIT C"/>
    <property type="match status" value="1"/>
</dbReference>
<reference evidence="1 2" key="1">
    <citation type="submission" date="2019-04" db="EMBL/GenBank/DDBJ databases">
        <title>An improved genome assembly and genetic linkage map for asparagus bean, Vigna unguiculata ssp. sesquipedialis.</title>
        <authorList>
            <person name="Xia Q."/>
            <person name="Zhang R."/>
            <person name="Dong Y."/>
        </authorList>
    </citation>
    <scope>NUCLEOTIDE SEQUENCE [LARGE SCALE GENOMIC DNA]</scope>
    <source>
        <tissue evidence="1">Leaf</tissue>
    </source>
</reference>
<proteinExistence type="predicted"/>
<evidence type="ECO:0000313" key="2">
    <source>
        <dbReference type="Proteomes" id="UP000501690"/>
    </source>
</evidence>
<dbReference type="InterPro" id="IPR013924">
    <property type="entry name" value="RNase_H2_suC"/>
</dbReference>
<sequence>MLIKNWGLILAAKPKYAPPVSYLSRRNPTVWIGRTKGEMENATVNLKPHGEDLSGRVHQLPCCVKHDGPASVSHYFKPKPNGVSDEGLPLQEAHFRGRLLQGTTLQLPHGYTGFVLAKKTSPPSSKQNSNSWVTKATFQDITYWNHDYVPSHNDELLRAFHWLTVAKALHDPVTPEELASSSLSL</sequence>